<dbReference type="AlphaFoldDB" id="A0AAX2H0X0"/>
<evidence type="ECO:0000313" key="2">
    <source>
        <dbReference type="Proteomes" id="UP000215539"/>
    </source>
</evidence>
<gene>
    <name evidence="1" type="ORF">SAMEA44541418_01515</name>
</gene>
<dbReference type="Proteomes" id="UP000215539">
    <property type="component" value="Chromosome 1"/>
</dbReference>
<evidence type="ECO:0000313" key="1">
    <source>
        <dbReference type="EMBL" id="SNV12133.1"/>
    </source>
</evidence>
<proteinExistence type="predicted"/>
<organism evidence="1 2">
    <name type="scientific">Capnocytophaga haemolytica</name>
    <dbReference type="NCBI Taxonomy" id="45243"/>
    <lineage>
        <taxon>Bacteria</taxon>
        <taxon>Pseudomonadati</taxon>
        <taxon>Bacteroidota</taxon>
        <taxon>Flavobacteriia</taxon>
        <taxon>Flavobacteriales</taxon>
        <taxon>Flavobacteriaceae</taxon>
        <taxon>Capnocytophaga</taxon>
    </lineage>
</organism>
<name>A0AAX2H0X0_9FLAO</name>
<sequence>MRTFLFLIFILSYSQNMFSQTKTDIDTIYKQDFEDFSLQLVRDDSGEKQAEFRTLFINKKTSISTKIFISTYKKDLHWIFGKSIGEGAYYTYNIIKGFHLENKLLVFYSCWGVVIAVSFDLTTMTHKTYYIGLYPHTGAFANLAHSIETKEYKGIFYFHIEAGQQSGGRANILGYFNPKTNEMYDYIPDNNLGKRISDINKSFETLKEDKETSLFIRKLLIRLKLAPDNVAISYIFRAKYQNFTYFFYVKDNSSVEILRYDSEKNEWFVGGYSASPSLTSEKP</sequence>
<protein>
    <submittedName>
        <fullName evidence="1">Uncharacterized protein</fullName>
    </submittedName>
</protein>
<reference evidence="1 2" key="1">
    <citation type="submission" date="2017-06" db="EMBL/GenBank/DDBJ databases">
        <authorList>
            <consortium name="Pathogen Informatics"/>
        </authorList>
    </citation>
    <scope>NUCLEOTIDE SEQUENCE [LARGE SCALE GENOMIC DNA]</scope>
    <source>
        <strain evidence="1 2">NCTC12947</strain>
    </source>
</reference>
<dbReference type="RefSeq" id="WP_231909881.1">
    <property type="nucleotide sequence ID" value="NZ_CP014227.1"/>
</dbReference>
<dbReference type="EMBL" id="LT906449">
    <property type="protein sequence ID" value="SNV12133.1"/>
    <property type="molecule type" value="Genomic_DNA"/>
</dbReference>
<accession>A0AAX2H0X0</accession>